<dbReference type="OrthoDB" id="10629956at2759"/>
<proteinExistence type="predicted"/>
<protein>
    <submittedName>
        <fullName evidence="1">Uncharacterized protein</fullName>
    </submittedName>
</protein>
<gene>
    <name evidence="1" type="ORF">OXX778_LOCUS9046</name>
</gene>
<evidence type="ECO:0000313" key="1">
    <source>
        <dbReference type="EMBL" id="CAF0852965.1"/>
    </source>
</evidence>
<dbReference type="AlphaFoldDB" id="A0A813WBT8"/>
<evidence type="ECO:0000313" key="2">
    <source>
        <dbReference type="Proteomes" id="UP000663879"/>
    </source>
</evidence>
<dbReference type="Proteomes" id="UP000663879">
    <property type="component" value="Unassembled WGS sequence"/>
</dbReference>
<reference evidence="1" key="1">
    <citation type="submission" date="2021-02" db="EMBL/GenBank/DDBJ databases">
        <authorList>
            <person name="Nowell W R."/>
        </authorList>
    </citation>
    <scope>NUCLEOTIDE SEQUENCE</scope>
    <source>
        <strain evidence="1">Ploen Becks lab</strain>
    </source>
</reference>
<dbReference type="EMBL" id="CAJNOC010001303">
    <property type="protein sequence ID" value="CAF0852965.1"/>
    <property type="molecule type" value="Genomic_DNA"/>
</dbReference>
<name>A0A813WBT8_9BILA</name>
<organism evidence="1 2">
    <name type="scientific">Brachionus calyciflorus</name>
    <dbReference type="NCBI Taxonomy" id="104777"/>
    <lineage>
        <taxon>Eukaryota</taxon>
        <taxon>Metazoa</taxon>
        <taxon>Spiralia</taxon>
        <taxon>Gnathifera</taxon>
        <taxon>Rotifera</taxon>
        <taxon>Eurotatoria</taxon>
        <taxon>Monogononta</taxon>
        <taxon>Pseudotrocha</taxon>
        <taxon>Ploima</taxon>
        <taxon>Brachionidae</taxon>
        <taxon>Brachionus</taxon>
    </lineage>
</organism>
<sequence length="346" mass="41048">MRQKFNDSSLVSACLNYENVYCQKSEPNNKFNFEFNQKYSDEMYISQYRFDFKTPRASKNRFTENDKFRDDCRCKCDKCTEYLNDYNLRKQTSSLNRNNFHNRPLYEKSKHSLINCIKPMKNTKKNFKKKISKKNNFDYSFNSNKTFLKDKPQIFVEKHNFDYNDKDDDDDFNFTKIQPIMTSSIGSDLNKQSTRTKTKKTKQTKQKIICSPDVDYATYNCFSNLNINNNAEHLNNRNLINPGKCPNEKLEKKLISPSRKVIEFTEAIDRKKDLAKFYKNPIEKVYQRVFVVDSKQDDEKKISTCGHLSIVCERCVRKVKKDNVQLLYMDLVGKSFPKKNSKSQKM</sequence>
<accession>A0A813WBT8</accession>
<comment type="caution">
    <text evidence="1">The sequence shown here is derived from an EMBL/GenBank/DDBJ whole genome shotgun (WGS) entry which is preliminary data.</text>
</comment>
<keyword evidence="2" id="KW-1185">Reference proteome</keyword>